<gene>
    <name evidence="1" type="ORF">GCM10023082_31460</name>
</gene>
<reference evidence="2" key="1">
    <citation type="journal article" date="2019" name="Int. J. Syst. Evol. Microbiol.">
        <title>The Global Catalogue of Microorganisms (GCM) 10K type strain sequencing project: providing services to taxonomists for standard genome sequencing and annotation.</title>
        <authorList>
            <consortium name="The Broad Institute Genomics Platform"/>
            <consortium name="The Broad Institute Genome Sequencing Center for Infectious Disease"/>
            <person name="Wu L."/>
            <person name="Ma J."/>
        </authorList>
    </citation>
    <scope>NUCLEOTIDE SEQUENCE [LARGE SCALE GENOMIC DNA]</scope>
    <source>
        <strain evidence="2">JCM 30846</strain>
    </source>
</reference>
<evidence type="ECO:0000313" key="1">
    <source>
        <dbReference type="EMBL" id="GAA3731509.1"/>
    </source>
</evidence>
<accession>A0ABP7F4Z1</accession>
<sequence>MTVGRYVSDLEVGDELRPVTYVMTPFVVREYCHGVGESAEEFHRALPGFEGQLVPPPLAHIDKIRLIKENCPDGPGPNARIHYEFRTKQHKLTPVGASLTCSGVVARRYEKKGRVYLDMEIEVRETETGDLVITYQDTALLNYSPGKEPVRAAGGQPHDAGGAA</sequence>
<keyword evidence="2" id="KW-1185">Reference proteome</keyword>
<dbReference type="InterPro" id="IPR029069">
    <property type="entry name" value="HotDog_dom_sf"/>
</dbReference>
<dbReference type="SUPFAM" id="SSF54637">
    <property type="entry name" value="Thioesterase/thiol ester dehydrase-isomerase"/>
    <property type="match status" value="1"/>
</dbReference>
<evidence type="ECO:0008006" key="3">
    <source>
        <dbReference type="Google" id="ProtNLM"/>
    </source>
</evidence>
<proteinExistence type="predicted"/>
<dbReference type="EMBL" id="BAABEP010000018">
    <property type="protein sequence ID" value="GAA3731509.1"/>
    <property type="molecule type" value="Genomic_DNA"/>
</dbReference>
<organism evidence="1 2">
    <name type="scientific">Streptomyces tremellae</name>
    <dbReference type="NCBI Taxonomy" id="1124239"/>
    <lineage>
        <taxon>Bacteria</taxon>
        <taxon>Bacillati</taxon>
        <taxon>Actinomycetota</taxon>
        <taxon>Actinomycetes</taxon>
        <taxon>Kitasatosporales</taxon>
        <taxon>Streptomycetaceae</taxon>
        <taxon>Streptomyces</taxon>
    </lineage>
</organism>
<dbReference type="RefSeq" id="WP_345646946.1">
    <property type="nucleotide sequence ID" value="NZ_BAABEP010000018.1"/>
</dbReference>
<comment type="caution">
    <text evidence="1">The sequence shown here is derived from an EMBL/GenBank/DDBJ whole genome shotgun (WGS) entry which is preliminary data.</text>
</comment>
<name>A0ABP7F4Z1_9ACTN</name>
<protein>
    <recommendedName>
        <fullName evidence="3">N-terminal of MaoC-like dehydratase domain-containing protein</fullName>
    </recommendedName>
</protein>
<dbReference type="Gene3D" id="3.10.129.10">
    <property type="entry name" value="Hotdog Thioesterase"/>
    <property type="match status" value="1"/>
</dbReference>
<dbReference type="Proteomes" id="UP001499884">
    <property type="component" value="Unassembled WGS sequence"/>
</dbReference>
<evidence type="ECO:0000313" key="2">
    <source>
        <dbReference type="Proteomes" id="UP001499884"/>
    </source>
</evidence>